<dbReference type="SUPFAM" id="SSF56112">
    <property type="entry name" value="Protein kinase-like (PK-like)"/>
    <property type="match status" value="1"/>
</dbReference>
<evidence type="ECO:0000256" key="6">
    <source>
        <dbReference type="SAM" id="MobiDB-lite"/>
    </source>
</evidence>
<protein>
    <recommendedName>
        <fullName evidence="7">Alpha-type protein kinase domain-containing protein</fullName>
    </recommendedName>
</protein>
<comment type="caution">
    <text evidence="8">The sequence shown here is derived from an EMBL/GenBank/DDBJ whole genome shotgun (WGS) entry which is preliminary data.</text>
</comment>
<keyword evidence="4" id="KW-0418">Kinase</keyword>
<sequence length="1425" mass="158782">MSDSYEDSFSDSVTPTDSEIHQSFVIQDEHDPFESGESIEMKHKMLEEEEPPNTPISPAILSALRETFVTASRSENLATKIISTVNSNTCNDESLDIPKALPAHSSQTTPLHTSTKPTKKSPIIPSSPFLSGHMGSTIDRIRSKVRETFVTASRSENLATKIISTVNSNTCNDESLDIPKALPAHSSQTTPLHTSTKPTKKSPIIPSSPFLSGHMGSTIDRIRSKVRFKGYGIPRVVDNSIYKIIENAEASFHAKFSAFSRRVHTFDDSYSDQKHVIQEKRLALLRKIMKNGGSPIPSPTPRSSRPQLLVANKREVERGMQRLRLAPRHNAFTLQEQVSVFDKQIKRLDDYRQHAFEKAKIRVPRYSNIISNYLTLKYAAAVKEQMSFGSIRKIHPQTVYIAFVIPACDFGHNKHILLSHTIRSICRQLKTCFHFPCINICMCLYGCGKGGSDSHVIEFTTDIGKICADLKDICVKTEDIQVKERRKRGGESCELGTAESGNMSSKILFRGHIDSFYDNLHSSALDAMYTAVDRVVMSRAYVQHSIMGIEPHPMVEEEKLRRAESPSCSIVFHLVNSLLSLDDREDSIIRPVRALGVAGIDYVCWSFSVTHNEILEVLVNSYTKGKEDEQRRQIEEGHDGQVHYAAASLIDPLVFSESSPQHSVVTPAKSGIDGASEDRLSSTLVPKSLYLRSSLLSYELGRRVIETATRVYGPGKLCIRAGMLPIRSMHTLLNINPQTLTRLKLSVEDIEIKDRKNIVASLPETVKRQVLGVAKEDSERIIEFLRLAKAGFDELPRLSPFPFLIGVSETVCGGSVKPCVNEEEELKKKLAERRKKRAEERTKRIEDERKKKNAKISETVCGGSVKPCVNEEEELKKKLAERRKKRAEERTKRIEDERKKKNAKSNLAMKLDELLTPRSKAQIQEESKESTVSTPVRDDAPISQQGVSSPPTLSLTHIRPLCLLPVVPSLRHLHAQLALSPGRVVDASLPASVSVNPLCDIDTRDHAKEKEMASSLAPYVRQSPLQSNHISTLPMAKDNPALNFGAYEVDWIPTGSKNGWTRVLKCVAETIVLGQGQYGKPPAGGGGTMPFKELIQLLKNVRCGLCSSRDKIPNTRQTMCHLQIQKQACYRGPSVAIFRCRLMEGHSGLPQPGKYVVKVFHSQPHDWQTYAEYVVCASIANTLGTQYNTLLKKRLPKNGSYLRVFFPMPSLIITGAPDFPFLILEQLVEGSLGRTICKDEAEIAAEKSLEAFSHFSYVFSQRKFLVQVTDYGLMESSYSKKRISKKRMANSDVILSSIPFTSTTGPSGFLQSPDPRFDSISVQGGYDFVRLQCCTPVVHFADPCILSDRTRERVRGSDCGRGGCGIAGILTYFTVVDHSCSRLCRALGCSPFSRESVEISLIDGDQYTKLELVENDTELDVTDGA</sequence>
<feature type="compositionally biased region" description="Low complexity" evidence="6">
    <location>
        <begin position="108"/>
        <end position="131"/>
    </location>
</feature>
<dbReference type="PANTHER" id="PTHR45992:SF2">
    <property type="entry name" value="EUKARYOTIC ELONGATION FACTOR 2 KINASE"/>
    <property type="match status" value="1"/>
</dbReference>
<evidence type="ECO:0000256" key="2">
    <source>
        <dbReference type="ARBA" id="ARBA00022679"/>
    </source>
</evidence>
<dbReference type="Gene3D" id="3.20.200.10">
    <property type="entry name" value="MHCK/EF2 kinase"/>
    <property type="match status" value="1"/>
</dbReference>
<evidence type="ECO:0000256" key="5">
    <source>
        <dbReference type="ARBA" id="ARBA00022840"/>
    </source>
</evidence>
<feature type="region of interest" description="Disordered" evidence="6">
    <location>
        <begin position="880"/>
        <end position="951"/>
    </location>
</feature>
<reference evidence="8" key="1">
    <citation type="submission" date="2022-03" db="EMBL/GenBank/DDBJ databases">
        <title>Draft genome sequence of Aduncisulcus paluster, a free-living microaerophilic Fornicata.</title>
        <authorList>
            <person name="Yuyama I."/>
            <person name="Kume K."/>
            <person name="Tamura T."/>
            <person name="Inagaki Y."/>
            <person name="Hashimoto T."/>
        </authorList>
    </citation>
    <scope>NUCLEOTIDE SEQUENCE</scope>
    <source>
        <strain evidence="8">NY0171</strain>
    </source>
</reference>
<feature type="region of interest" description="Disordered" evidence="6">
    <location>
        <begin position="1"/>
        <end position="20"/>
    </location>
</feature>
<dbReference type="InterPro" id="IPR011009">
    <property type="entry name" value="Kinase-like_dom_sf"/>
</dbReference>
<feature type="region of interest" description="Disordered" evidence="6">
    <location>
        <begin position="183"/>
        <end position="210"/>
    </location>
</feature>
<dbReference type="EMBL" id="BQXS01010309">
    <property type="protein sequence ID" value="GKT33545.1"/>
    <property type="molecule type" value="Genomic_DNA"/>
</dbReference>
<dbReference type="InterPro" id="IPR051852">
    <property type="entry name" value="Alpha-type_PK"/>
</dbReference>
<organism evidence="8 9">
    <name type="scientific">Aduncisulcus paluster</name>
    <dbReference type="NCBI Taxonomy" id="2918883"/>
    <lineage>
        <taxon>Eukaryota</taxon>
        <taxon>Metamonada</taxon>
        <taxon>Carpediemonas-like organisms</taxon>
        <taxon>Aduncisulcus</taxon>
    </lineage>
</organism>
<dbReference type="InterPro" id="IPR004166">
    <property type="entry name" value="a-kinase_dom"/>
</dbReference>
<feature type="compositionally biased region" description="Polar residues" evidence="6">
    <location>
        <begin position="942"/>
        <end position="951"/>
    </location>
</feature>
<dbReference type="Pfam" id="PF02816">
    <property type="entry name" value="Alpha_kinase"/>
    <property type="match status" value="1"/>
</dbReference>
<feature type="region of interest" description="Disordered" evidence="6">
    <location>
        <begin position="102"/>
        <end position="135"/>
    </location>
</feature>
<evidence type="ECO:0000256" key="1">
    <source>
        <dbReference type="ARBA" id="ARBA00022527"/>
    </source>
</evidence>
<dbReference type="PANTHER" id="PTHR45992">
    <property type="entry name" value="EUKARYOTIC ELONGATION FACTOR 2 KINASE-RELATED"/>
    <property type="match status" value="1"/>
</dbReference>
<feature type="compositionally biased region" description="Low complexity" evidence="6">
    <location>
        <begin position="189"/>
        <end position="210"/>
    </location>
</feature>
<keyword evidence="3" id="KW-0547">Nucleotide-binding</keyword>
<gene>
    <name evidence="8" type="ORF">ADUPG1_007415</name>
</gene>
<dbReference type="Proteomes" id="UP001057375">
    <property type="component" value="Unassembled WGS sequence"/>
</dbReference>
<accession>A0ABQ5KM13</accession>
<feature type="domain" description="Alpha-type protein kinase" evidence="7">
    <location>
        <begin position="1151"/>
        <end position="1266"/>
    </location>
</feature>
<keyword evidence="5" id="KW-0067">ATP-binding</keyword>
<keyword evidence="2" id="KW-0808">Transferase</keyword>
<evidence type="ECO:0000256" key="3">
    <source>
        <dbReference type="ARBA" id="ARBA00022741"/>
    </source>
</evidence>
<evidence type="ECO:0000313" key="9">
    <source>
        <dbReference type="Proteomes" id="UP001057375"/>
    </source>
</evidence>
<feature type="compositionally biased region" description="Basic and acidic residues" evidence="6">
    <location>
        <begin position="837"/>
        <end position="850"/>
    </location>
</feature>
<evidence type="ECO:0000256" key="4">
    <source>
        <dbReference type="ARBA" id="ARBA00022777"/>
    </source>
</evidence>
<feature type="region of interest" description="Disordered" evidence="6">
    <location>
        <begin position="831"/>
        <end position="853"/>
    </location>
</feature>
<evidence type="ECO:0000313" key="8">
    <source>
        <dbReference type="EMBL" id="GKT33545.1"/>
    </source>
</evidence>
<feature type="compositionally biased region" description="Basic and acidic residues" evidence="6">
    <location>
        <begin position="886"/>
        <end position="899"/>
    </location>
</feature>
<keyword evidence="1" id="KW-0723">Serine/threonine-protein kinase</keyword>
<keyword evidence="9" id="KW-1185">Reference proteome</keyword>
<evidence type="ECO:0000259" key="7">
    <source>
        <dbReference type="Pfam" id="PF02816"/>
    </source>
</evidence>
<proteinExistence type="predicted"/>
<name>A0ABQ5KM13_9EUKA</name>